<dbReference type="FunFam" id="3.40.50.300:FF:002125">
    <property type="entry name" value="ATP-dependent helicase HrpB"/>
    <property type="match status" value="1"/>
</dbReference>
<dbReference type="OrthoDB" id="9808833at2"/>
<dbReference type="InterPro" id="IPR001650">
    <property type="entry name" value="Helicase_C-like"/>
</dbReference>
<dbReference type="Pfam" id="PF08482">
    <property type="entry name" value="HrpB_C"/>
    <property type="match status" value="1"/>
</dbReference>
<feature type="region of interest" description="Disordered" evidence="5">
    <location>
        <begin position="828"/>
        <end position="848"/>
    </location>
</feature>
<sequence length="848" mass="92747">MPLPIETLLPDLRDALRVHAAVVLQAPPGAGKTTLVPLALLHEPWLVGRKILVLEPRRLAARAAARRMAQLLGENVGETVGYRVRLQTVVGPNTRIEVVTEGILTRLLQDDPALEEVGIILFDEFHERSLQADLGLALARQSQQVLRPDLRLLVMSATLDADPIAVLLANGSEKAPLLTSEGRSYPVETLYLPREDHDRIEKQVVRAVAVALREHPGDALVFLPGAAEIRRVATHLAELGNTSWEVYPLYGDLSPEMQDRALAPAGNGSRKVVLATSIAETSLTIEGIRVVVDSGLSRVPRFNPRTGLSRLETVRVSQASATQRQGRAGRTAPGWCYRLWTEAAHAGLAPFNAPEILQADLAPLALELAVWGIRDPGELAWLDAPPAGTFAQARALLHSLDTLDAAGKVTSHGQQMATLGLPPRLAHLVLRGKEIGQTALACHLAGLLLERDPLRAPQPELLDIDLGIRLEALAATAKGRAPSQWAGMQADRGALARAWEQAQHLARQLGERRLVPDPDPAAAGLLLAFAYPDRIAQRLGQPTQATSTERYRLRSGPTAQLTGHQSLGRAEFLVAAHLDGRGNAARIFLAAEITKQELYTHFKEEIERAEAVRWDAAAGVVRAQATERLGALVLQEKPLAQTGEVAVREALLDGIRQTGLQVLPWDDGTEHLRARLGFMRQVVGDPWPDVSDAALATHLDDWLGPFLVGMQRLDDLRRLDLAEALLSPLAWTQRQELDRMAPSHLVVPSGSRRPLDYSNPAAPVLAVRLQEVFGMLETPRIADGRVPLMMHLLSPAGRPVQVTQDLHSFWRTTYFDVRKDLRGRYPKHHWPDDPLAATPTARAKRRGT</sequence>
<feature type="domain" description="Helicase C-terminal" evidence="7">
    <location>
        <begin position="204"/>
        <end position="372"/>
    </location>
</feature>
<dbReference type="PANTHER" id="PTHR43519:SF1">
    <property type="entry name" value="ATP-DEPENDENT RNA HELICASE HRPB"/>
    <property type="match status" value="1"/>
</dbReference>
<keyword evidence="1" id="KW-0547">Nucleotide-binding</keyword>
<accession>A0A1G9GP59</accession>
<dbReference type="PROSITE" id="PS51192">
    <property type="entry name" value="HELICASE_ATP_BIND_1"/>
    <property type="match status" value="1"/>
</dbReference>
<evidence type="ECO:0000313" key="8">
    <source>
        <dbReference type="EMBL" id="SDL02402.1"/>
    </source>
</evidence>
<dbReference type="Gene3D" id="3.40.50.300">
    <property type="entry name" value="P-loop containing nucleotide triphosphate hydrolases"/>
    <property type="match status" value="2"/>
</dbReference>
<protein>
    <submittedName>
        <fullName evidence="8">ATP-dependent helicase HrpB</fullName>
    </submittedName>
</protein>
<dbReference type="InterPro" id="IPR049614">
    <property type="entry name" value="HrpB_DEXH"/>
</dbReference>
<dbReference type="EMBL" id="FNFO01000004">
    <property type="protein sequence ID" value="SDL02402.1"/>
    <property type="molecule type" value="Genomic_DNA"/>
</dbReference>
<dbReference type="InterPro" id="IPR010225">
    <property type="entry name" value="HrpB"/>
</dbReference>
<dbReference type="CDD" id="cd18791">
    <property type="entry name" value="SF2_C_RHA"/>
    <property type="match status" value="1"/>
</dbReference>
<proteinExistence type="predicted"/>
<dbReference type="SMART" id="SM00847">
    <property type="entry name" value="HA2"/>
    <property type="match status" value="1"/>
</dbReference>
<dbReference type="InterPro" id="IPR013689">
    <property type="entry name" value="RNA_helicase_ATP-dep_HrpB_C"/>
</dbReference>
<evidence type="ECO:0000256" key="2">
    <source>
        <dbReference type="ARBA" id="ARBA00022801"/>
    </source>
</evidence>
<dbReference type="InterPro" id="IPR014001">
    <property type="entry name" value="Helicase_ATP-bd"/>
</dbReference>
<evidence type="ECO:0000256" key="1">
    <source>
        <dbReference type="ARBA" id="ARBA00022741"/>
    </source>
</evidence>
<dbReference type="PANTHER" id="PTHR43519">
    <property type="entry name" value="ATP-DEPENDENT RNA HELICASE HRPB"/>
    <property type="match status" value="1"/>
</dbReference>
<dbReference type="STRING" id="1075417.SAMN05421823_104171"/>
<evidence type="ECO:0000259" key="7">
    <source>
        <dbReference type="PROSITE" id="PS51194"/>
    </source>
</evidence>
<name>A0A1G9GP59_9BACT</name>
<dbReference type="SMART" id="SM00487">
    <property type="entry name" value="DEXDc"/>
    <property type="match status" value="1"/>
</dbReference>
<evidence type="ECO:0000313" key="9">
    <source>
        <dbReference type="Proteomes" id="UP000198510"/>
    </source>
</evidence>
<dbReference type="GO" id="GO:0004386">
    <property type="term" value="F:helicase activity"/>
    <property type="evidence" value="ECO:0007669"/>
    <property type="project" value="UniProtKB-KW"/>
</dbReference>
<keyword evidence="2" id="KW-0378">Hydrolase</keyword>
<keyword evidence="9" id="KW-1185">Reference proteome</keyword>
<evidence type="ECO:0000256" key="5">
    <source>
        <dbReference type="SAM" id="MobiDB-lite"/>
    </source>
</evidence>
<dbReference type="SMART" id="SM00490">
    <property type="entry name" value="HELICc"/>
    <property type="match status" value="1"/>
</dbReference>
<keyword evidence="3 8" id="KW-0347">Helicase</keyword>
<dbReference type="InterPro" id="IPR011545">
    <property type="entry name" value="DEAD/DEAH_box_helicase_dom"/>
</dbReference>
<dbReference type="NCBIfam" id="TIGR01970">
    <property type="entry name" value="DEAH_box_HrpB"/>
    <property type="match status" value="1"/>
</dbReference>
<evidence type="ECO:0000256" key="3">
    <source>
        <dbReference type="ARBA" id="ARBA00022806"/>
    </source>
</evidence>
<reference evidence="8 9" key="1">
    <citation type="submission" date="2016-10" db="EMBL/GenBank/DDBJ databases">
        <authorList>
            <person name="de Groot N.N."/>
        </authorList>
    </citation>
    <scope>NUCLEOTIDE SEQUENCE [LARGE SCALE GENOMIC DNA]</scope>
    <source>
        <strain evidence="8 9">DSM 25186</strain>
    </source>
</reference>
<dbReference type="GO" id="GO:0005524">
    <property type="term" value="F:ATP binding"/>
    <property type="evidence" value="ECO:0007669"/>
    <property type="project" value="UniProtKB-KW"/>
</dbReference>
<gene>
    <name evidence="8" type="ORF">SAMN05421823_104171</name>
</gene>
<dbReference type="Pfam" id="PF00270">
    <property type="entry name" value="DEAD"/>
    <property type="match status" value="1"/>
</dbReference>
<dbReference type="Proteomes" id="UP000198510">
    <property type="component" value="Unassembled WGS sequence"/>
</dbReference>
<dbReference type="InterPro" id="IPR007502">
    <property type="entry name" value="Helicase-assoc_dom"/>
</dbReference>
<dbReference type="Gene3D" id="1.20.120.1080">
    <property type="match status" value="1"/>
</dbReference>
<dbReference type="GO" id="GO:0016787">
    <property type="term" value="F:hydrolase activity"/>
    <property type="evidence" value="ECO:0007669"/>
    <property type="project" value="UniProtKB-KW"/>
</dbReference>
<dbReference type="GO" id="GO:0003676">
    <property type="term" value="F:nucleic acid binding"/>
    <property type="evidence" value="ECO:0007669"/>
    <property type="project" value="InterPro"/>
</dbReference>
<evidence type="ECO:0000259" key="6">
    <source>
        <dbReference type="PROSITE" id="PS51192"/>
    </source>
</evidence>
<feature type="region of interest" description="Disordered" evidence="5">
    <location>
        <begin position="539"/>
        <end position="560"/>
    </location>
</feature>
<dbReference type="PIRSF" id="PIRSF005496">
    <property type="entry name" value="ATP_hel_hrpB"/>
    <property type="match status" value="1"/>
</dbReference>
<dbReference type="Pfam" id="PF00271">
    <property type="entry name" value="Helicase_C"/>
    <property type="match status" value="1"/>
</dbReference>
<feature type="domain" description="Helicase ATP-binding" evidence="6">
    <location>
        <begin position="13"/>
        <end position="177"/>
    </location>
</feature>
<evidence type="ECO:0000256" key="4">
    <source>
        <dbReference type="ARBA" id="ARBA00022840"/>
    </source>
</evidence>
<dbReference type="RefSeq" id="WP_089682048.1">
    <property type="nucleotide sequence ID" value="NZ_FNFO01000004.1"/>
</dbReference>
<organism evidence="8 9">
    <name type="scientific">Catalinimonas alkaloidigena</name>
    <dbReference type="NCBI Taxonomy" id="1075417"/>
    <lineage>
        <taxon>Bacteria</taxon>
        <taxon>Pseudomonadati</taxon>
        <taxon>Bacteroidota</taxon>
        <taxon>Cytophagia</taxon>
        <taxon>Cytophagales</taxon>
        <taxon>Catalimonadaceae</taxon>
        <taxon>Catalinimonas</taxon>
    </lineage>
</organism>
<dbReference type="AlphaFoldDB" id="A0A1G9GP59"/>
<dbReference type="CDD" id="cd17990">
    <property type="entry name" value="DEXHc_HrpB"/>
    <property type="match status" value="1"/>
</dbReference>
<dbReference type="SUPFAM" id="SSF52540">
    <property type="entry name" value="P-loop containing nucleoside triphosphate hydrolases"/>
    <property type="match status" value="1"/>
</dbReference>
<keyword evidence="4" id="KW-0067">ATP-binding</keyword>
<dbReference type="InterPro" id="IPR056329">
    <property type="entry name" value="CON_HrpB"/>
</dbReference>
<dbReference type="PROSITE" id="PS51194">
    <property type="entry name" value="HELICASE_CTER"/>
    <property type="match status" value="1"/>
</dbReference>
<dbReference type="InterPro" id="IPR027417">
    <property type="entry name" value="P-loop_NTPase"/>
</dbReference>
<dbReference type="Pfam" id="PF24473">
    <property type="entry name" value="CON_HrpB"/>
    <property type="match status" value="1"/>
</dbReference>